<reference evidence="2 4" key="1">
    <citation type="submission" date="2019-07" db="EMBL/GenBank/DDBJ databases">
        <title>Whole genome shotgun sequence of Frigoribacterium faeni NBRC 103066.</title>
        <authorList>
            <person name="Hosoyama A."/>
            <person name="Uohara A."/>
            <person name="Ohji S."/>
            <person name="Ichikawa N."/>
        </authorList>
    </citation>
    <scope>NUCLEOTIDE SEQUENCE [LARGE SCALE GENOMIC DNA]</scope>
    <source>
        <strain evidence="2 4">NBRC 103066</strain>
    </source>
</reference>
<comment type="caution">
    <text evidence="3">The sequence shown here is derived from an EMBL/GenBank/DDBJ whole genome shotgun (WGS) entry which is preliminary data.</text>
</comment>
<evidence type="ECO:0000313" key="4">
    <source>
        <dbReference type="Proteomes" id="UP000321154"/>
    </source>
</evidence>
<feature type="compositionally biased region" description="Low complexity" evidence="1">
    <location>
        <begin position="99"/>
        <end position="115"/>
    </location>
</feature>
<dbReference type="InterPro" id="IPR023846">
    <property type="entry name" value="CHP04042_MSMEG0570"/>
</dbReference>
<dbReference type="NCBIfam" id="TIGR04042">
    <property type="entry name" value="MSMEG_0570_fam"/>
    <property type="match status" value="1"/>
</dbReference>
<dbReference type="OrthoDB" id="195104at2"/>
<evidence type="ECO:0000313" key="5">
    <source>
        <dbReference type="Proteomes" id="UP000522688"/>
    </source>
</evidence>
<evidence type="ECO:0000256" key="1">
    <source>
        <dbReference type="SAM" id="MobiDB-lite"/>
    </source>
</evidence>
<dbReference type="AlphaFoldDB" id="A0A7W3JKM8"/>
<organism evidence="3 5">
    <name type="scientific">Frigoribacterium faeni</name>
    <dbReference type="NCBI Taxonomy" id="145483"/>
    <lineage>
        <taxon>Bacteria</taxon>
        <taxon>Bacillati</taxon>
        <taxon>Actinomycetota</taxon>
        <taxon>Actinomycetes</taxon>
        <taxon>Micrococcales</taxon>
        <taxon>Microbacteriaceae</taxon>
        <taxon>Frigoribacterium</taxon>
    </lineage>
</organism>
<evidence type="ECO:0000313" key="2">
    <source>
        <dbReference type="EMBL" id="GEK84565.1"/>
    </source>
</evidence>
<keyword evidence="4" id="KW-1185">Reference proteome</keyword>
<dbReference type="EMBL" id="JACGWW010000005">
    <property type="protein sequence ID" value="MBA8814546.1"/>
    <property type="molecule type" value="Genomic_DNA"/>
</dbReference>
<sequence>MPEMTFEIRWPDGAVASCYSPSLVMHDYLVEGADYPLAEFVDRSTTALRVASERVAARYGFACTSAMQQESEIVAVAGRYPGGTVRVLEMFPPLPAPETAPASGSGSASASEAVS</sequence>
<dbReference type="EMBL" id="BJUV01000043">
    <property type="protein sequence ID" value="GEK84565.1"/>
    <property type="molecule type" value="Genomic_DNA"/>
</dbReference>
<dbReference type="Proteomes" id="UP000321154">
    <property type="component" value="Unassembled WGS sequence"/>
</dbReference>
<gene>
    <name evidence="3" type="ORF">FB463_002819</name>
    <name evidence="2" type="ORF">FFA01_28740</name>
</gene>
<name>A0A7W3JKM8_9MICO</name>
<feature type="region of interest" description="Disordered" evidence="1">
    <location>
        <begin position="96"/>
        <end position="115"/>
    </location>
</feature>
<proteinExistence type="predicted"/>
<evidence type="ECO:0000313" key="3">
    <source>
        <dbReference type="EMBL" id="MBA8814546.1"/>
    </source>
</evidence>
<reference evidence="3 5" key="2">
    <citation type="submission" date="2020-07" db="EMBL/GenBank/DDBJ databases">
        <title>Sequencing the genomes of 1000 actinobacteria strains.</title>
        <authorList>
            <person name="Klenk H.-P."/>
        </authorList>
    </citation>
    <scope>NUCLEOTIDE SEQUENCE [LARGE SCALE GENOMIC DNA]</scope>
    <source>
        <strain evidence="3 5">DSM 10309</strain>
    </source>
</reference>
<protein>
    <submittedName>
        <fullName evidence="3">Putative repeat protein (TIGR04042 family)</fullName>
    </submittedName>
</protein>
<accession>A0A7W3JKM8</accession>
<dbReference type="Proteomes" id="UP000522688">
    <property type="component" value="Unassembled WGS sequence"/>
</dbReference>